<dbReference type="Proteomes" id="UP000887013">
    <property type="component" value="Unassembled WGS sequence"/>
</dbReference>
<dbReference type="EMBL" id="BMAW01108405">
    <property type="protein sequence ID" value="GFT33834.1"/>
    <property type="molecule type" value="Genomic_DNA"/>
</dbReference>
<evidence type="ECO:0000313" key="2">
    <source>
        <dbReference type="EMBL" id="GFT33834.1"/>
    </source>
</evidence>
<name>A0A8X6NT70_NEPPI</name>
<reference evidence="2" key="1">
    <citation type="submission" date="2020-08" db="EMBL/GenBank/DDBJ databases">
        <title>Multicomponent nature underlies the extraordinary mechanical properties of spider dragline silk.</title>
        <authorList>
            <person name="Kono N."/>
            <person name="Nakamura H."/>
            <person name="Mori M."/>
            <person name="Yoshida Y."/>
            <person name="Ohtoshi R."/>
            <person name="Malay A.D."/>
            <person name="Moran D.A.P."/>
            <person name="Tomita M."/>
            <person name="Numata K."/>
            <person name="Arakawa K."/>
        </authorList>
    </citation>
    <scope>NUCLEOTIDE SEQUENCE</scope>
</reference>
<protein>
    <submittedName>
        <fullName evidence="2">Uncharacterized protein</fullName>
    </submittedName>
</protein>
<keyword evidence="1" id="KW-0175">Coiled coil</keyword>
<keyword evidence="3" id="KW-1185">Reference proteome</keyword>
<organism evidence="2 3">
    <name type="scientific">Nephila pilipes</name>
    <name type="common">Giant wood spider</name>
    <name type="synonym">Nephila maculata</name>
    <dbReference type="NCBI Taxonomy" id="299642"/>
    <lineage>
        <taxon>Eukaryota</taxon>
        <taxon>Metazoa</taxon>
        <taxon>Ecdysozoa</taxon>
        <taxon>Arthropoda</taxon>
        <taxon>Chelicerata</taxon>
        <taxon>Arachnida</taxon>
        <taxon>Araneae</taxon>
        <taxon>Araneomorphae</taxon>
        <taxon>Entelegynae</taxon>
        <taxon>Araneoidea</taxon>
        <taxon>Nephilidae</taxon>
        <taxon>Nephila</taxon>
    </lineage>
</organism>
<accession>A0A8X6NT70</accession>
<dbReference type="AlphaFoldDB" id="A0A8X6NT70"/>
<feature type="non-terminal residue" evidence="2">
    <location>
        <position position="1"/>
    </location>
</feature>
<gene>
    <name evidence="2" type="ORF">NPIL_429471</name>
</gene>
<proteinExistence type="predicted"/>
<comment type="caution">
    <text evidence="2">The sequence shown here is derived from an EMBL/GenBank/DDBJ whole genome shotgun (WGS) entry which is preliminary data.</text>
</comment>
<evidence type="ECO:0000256" key="1">
    <source>
        <dbReference type="SAM" id="Coils"/>
    </source>
</evidence>
<feature type="coiled-coil region" evidence="1">
    <location>
        <begin position="129"/>
        <end position="171"/>
    </location>
</feature>
<sequence>MIGIQKLVTSRPKVIQPPQVSTSNNLLLNIMNEARVVINAAEIAKAEDKLITEMKFISERTVAKAEKEHMKVTTVEVHEKKEFNEVIRSLKPPEPKKPKIVQTSLVPTFNSLLLNRIGEARVVINAREIIKAEEELMRVIIEKKLIQERIAAEAEKELIKGKEELEEIGRRLKPPEPERPEIGQPPQVRAHNNLIFNKICGARVVIKSREKAKAEEELAKVIAGKKLVHEKEIVEVEKEDMKLIAEK</sequence>
<evidence type="ECO:0000313" key="3">
    <source>
        <dbReference type="Proteomes" id="UP000887013"/>
    </source>
</evidence>